<protein>
    <recommendedName>
        <fullName evidence="3 8">Glutamyl-tRNA reductase</fullName>
        <shortName evidence="8">GluTR</shortName>
        <ecNumber evidence="3 8">1.2.1.70</ecNumber>
    </recommendedName>
</protein>
<dbReference type="InterPro" id="IPR015895">
    <property type="entry name" value="4pyrrol_synth_GluRdtase_N"/>
</dbReference>
<organism evidence="17 18">
    <name type="scientific">Niastella yeongjuensis</name>
    <dbReference type="NCBI Taxonomy" id="354355"/>
    <lineage>
        <taxon>Bacteria</taxon>
        <taxon>Pseudomonadati</taxon>
        <taxon>Bacteroidota</taxon>
        <taxon>Chitinophagia</taxon>
        <taxon>Chitinophagales</taxon>
        <taxon>Chitinophagaceae</taxon>
        <taxon>Niastella</taxon>
    </lineage>
</organism>
<evidence type="ECO:0000313" key="17">
    <source>
        <dbReference type="EMBL" id="OQP47056.1"/>
    </source>
</evidence>
<keyword evidence="6 8" id="KW-0627">Porphyrin biosynthesis</keyword>
<dbReference type="InterPro" id="IPR015896">
    <property type="entry name" value="4pyrrol_synth_GluRdtase_dimer"/>
</dbReference>
<dbReference type="STRING" id="354355.SAMN05660816_01213"/>
<feature type="active site" description="Nucleophile" evidence="8 9">
    <location>
        <position position="58"/>
    </location>
</feature>
<feature type="domain" description="Quinate/shikimate 5-dehydrogenase/glutamyl-tRNA reductase" evidence="15">
    <location>
        <begin position="179"/>
        <end position="304"/>
    </location>
</feature>
<dbReference type="Proteomes" id="UP000192610">
    <property type="component" value="Unassembled WGS sequence"/>
</dbReference>
<dbReference type="InterPro" id="IPR036343">
    <property type="entry name" value="GluRdtase_N_sf"/>
</dbReference>
<dbReference type="Gene3D" id="3.30.460.30">
    <property type="entry name" value="Glutamyl-tRNA reductase, N-terminal domain"/>
    <property type="match status" value="1"/>
</dbReference>
<dbReference type="RefSeq" id="WP_081201064.1">
    <property type="nucleotide sequence ID" value="NZ_FOCZ01000002.1"/>
</dbReference>
<feature type="binding site" evidence="8 10">
    <location>
        <begin position="57"/>
        <end position="60"/>
    </location>
    <ligand>
        <name>substrate</name>
    </ligand>
</feature>
<evidence type="ECO:0000259" key="15">
    <source>
        <dbReference type="Pfam" id="PF01488"/>
    </source>
</evidence>
<dbReference type="GO" id="GO:0050661">
    <property type="term" value="F:NADP binding"/>
    <property type="evidence" value="ECO:0007669"/>
    <property type="project" value="InterPro"/>
</dbReference>
<dbReference type="InterPro" id="IPR036291">
    <property type="entry name" value="NAD(P)-bd_dom_sf"/>
</dbReference>
<reference evidence="18" key="1">
    <citation type="submission" date="2016-04" db="EMBL/GenBank/DDBJ databases">
        <authorList>
            <person name="Chen L."/>
            <person name="Zhuang W."/>
            <person name="Wang G."/>
        </authorList>
    </citation>
    <scope>NUCLEOTIDE SEQUENCE [LARGE SCALE GENOMIC DNA]</scope>
    <source>
        <strain evidence="18">17621</strain>
    </source>
</reference>
<feature type="site" description="Important for activity" evidence="8 12">
    <location>
        <position position="103"/>
    </location>
</feature>
<evidence type="ECO:0000256" key="11">
    <source>
        <dbReference type="PIRSR" id="PIRSR000445-3"/>
    </source>
</evidence>
<evidence type="ECO:0000256" key="4">
    <source>
        <dbReference type="ARBA" id="ARBA00022857"/>
    </source>
</evidence>
<keyword evidence="5 8" id="KW-0560">Oxidoreductase</keyword>
<gene>
    <name evidence="8" type="primary">hemA</name>
    <name evidence="17" type="ORF">A4H97_05935</name>
</gene>
<evidence type="ECO:0000313" key="18">
    <source>
        <dbReference type="Proteomes" id="UP000192610"/>
    </source>
</evidence>
<dbReference type="EMBL" id="LVXG01000023">
    <property type="protein sequence ID" value="OQP47056.1"/>
    <property type="molecule type" value="Genomic_DNA"/>
</dbReference>
<evidence type="ECO:0000256" key="1">
    <source>
        <dbReference type="ARBA" id="ARBA00005059"/>
    </source>
</evidence>
<dbReference type="Pfam" id="PF05201">
    <property type="entry name" value="GlutR_N"/>
    <property type="match status" value="1"/>
</dbReference>
<dbReference type="HAMAP" id="MF_00087">
    <property type="entry name" value="Glu_tRNA_reductase"/>
    <property type="match status" value="1"/>
</dbReference>
<dbReference type="OrthoDB" id="110209at2"/>
<dbReference type="UniPathway" id="UPA00251">
    <property type="reaction ID" value="UER00316"/>
</dbReference>
<evidence type="ECO:0000256" key="9">
    <source>
        <dbReference type="PIRSR" id="PIRSR000445-1"/>
    </source>
</evidence>
<dbReference type="GO" id="GO:0008883">
    <property type="term" value="F:glutamyl-tRNA reductase activity"/>
    <property type="evidence" value="ECO:0007669"/>
    <property type="project" value="UniProtKB-UniRule"/>
</dbReference>
<name>A0A1V9ELQ8_9BACT</name>
<accession>A0A1V9ELQ8</accession>
<feature type="binding site" evidence="8 10">
    <location>
        <begin position="118"/>
        <end position="120"/>
    </location>
    <ligand>
        <name>substrate</name>
    </ligand>
</feature>
<feature type="binding site" evidence="8 10">
    <location>
        <position position="113"/>
    </location>
    <ligand>
        <name>substrate</name>
    </ligand>
</feature>
<dbReference type="PIRSF" id="PIRSF000445">
    <property type="entry name" value="4pyrrol_synth_GluRdtase"/>
    <property type="match status" value="1"/>
</dbReference>
<dbReference type="NCBIfam" id="TIGR01035">
    <property type="entry name" value="hemA"/>
    <property type="match status" value="1"/>
</dbReference>
<comment type="catalytic activity">
    <reaction evidence="7 8 13">
        <text>(S)-4-amino-5-oxopentanoate + tRNA(Glu) + NADP(+) = L-glutamyl-tRNA(Glu) + NADPH + H(+)</text>
        <dbReference type="Rhea" id="RHEA:12344"/>
        <dbReference type="Rhea" id="RHEA-COMP:9663"/>
        <dbReference type="Rhea" id="RHEA-COMP:9680"/>
        <dbReference type="ChEBI" id="CHEBI:15378"/>
        <dbReference type="ChEBI" id="CHEBI:57501"/>
        <dbReference type="ChEBI" id="CHEBI:57783"/>
        <dbReference type="ChEBI" id="CHEBI:58349"/>
        <dbReference type="ChEBI" id="CHEBI:78442"/>
        <dbReference type="ChEBI" id="CHEBI:78520"/>
        <dbReference type="EC" id="1.2.1.70"/>
    </reaction>
</comment>
<evidence type="ECO:0000256" key="6">
    <source>
        <dbReference type="ARBA" id="ARBA00023244"/>
    </source>
</evidence>
<dbReference type="SUPFAM" id="SSF69742">
    <property type="entry name" value="Glutamyl tRNA-reductase catalytic, N-terminal domain"/>
    <property type="match status" value="1"/>
</dbReference>
<dbReference type="PANTHER" id="PTHR43013:SF1">
    <property type="entry name" value="GLUTAMYL-TRNA REDUCTASE"/>
    <property type="match status" value="1"/>
</dbReference>
<dbReference type="EC" id="1.2.1.70" evidence="3 8"/>
<evidence type="ECO:0000259" key="16">
    <source>
        <dbReference type="Pfam" id="PF05201"/>
    </source>
</evidence>
<dbReference type="PANTHER" id="PTHR43013">
    <property type="entry name" value="GLUTAMYL-TRNA REDUCTASE"/>
    <property type="match status" value="1"/>
</dbReference>
<dbReference type="Pfam" id="PF01488">
    <property type="entry name" value="Shikimate_DH"/>
    <property type="match status" value="1"/>
</dbReference>
<evidence type="ECO:0000256" key="5">
    <source>
        <dbReference type="ARBA" id="ARBA00023002"/>
    </source>
</evidence>
<comment type="subunit">
    <text evidence="8">Homodimer.</text>
</comment>
<evidence type="ECO:0000256" key="8">
    <source>
        <dbReference type="HAMAP-Rule" id="MF_00087"/>
    </source>
</evidence>
<evidence type="ECO:0000256" key="10">
    <source>
        <dbReference type="PIRSR" id="PIRSR000445-2"/>
    </source>
</evidence>
<comment type="pathway">
    <text evidence="1 8 13">Porphyrin-containing compound metabolism; protoporphyrin-IX biosynthesis; 5-aminolevulinate from L-glutamyl-tRNA(Glu): step 1/2.</text>
</comment>
<proteinExistence type="inferred from homology"/>
<keyword evidence="18" id="KW-1185">Reference proteome</keyword>
<evidence type="ECO:0000256" key="13">
    <source>
        <dbReference type="RuleBase" id="RU000584"/>
    </source>
</evidence>
<dbReference type="AlphaFoldDB" id="A0A1V9ELQ8"/>
<dbReference type="InterPro" id="IPR006151">
    <property type="entry name" value="Shikm_DH/Glu-tRNA_Rdtase"/>
</dbReference>
<feature type="domain" description="Tetrapyrrole biosynthesis glutamyl-tRNA reductase dimerisation" evidence="14">
    <location>
        <begin position="319"/>
        <end position="390"/>
    </location>
</feature>
<dbReference type="PROSITE" id="PS00747">
    <property type="entry name" value="GLUTR"/>
    <property type="match status" value="1"/>
</dbReference>
<dbReference type="Gene3D" id="3.40.50.720">
    <property type="entry name" value="NAD(P)-binding Rossmann-like Domain"/>
    <property type="match status" value="1"/>
</dbReference>
<sequence>MHGNSTKDITKFFIAGINYKKSDAAIRGQFAVSNDQYATLLSKAPEFGLHELFVLSTCNRTEIYGFAESADQLINLLCTQTEGNASTFTQLAYIKKGMAAIEHLFSVAAGIDSQILGDYEIVGQIKQAVKFSKEHGFTETFMERLVNCVLQSSKAIKNQTNLSGGTVSVSFAAVQYIREKITDISNKKILLLGVGKIGRNTCKNLVDYLNADHITLINRTHDKAAQLAEELNLHHAPLTELAEKIETSDIILVATNSVEPTIKKSHLEGKGEKLIIDLSVPFNVEESAQELPNVHLVNVDELSKLKDETLQMREGEVPKAMSIIQEHIDEFLEWFEMRKHVPVFKAVKTKLKEIQTFPSYIRLSPELTAVQTKNADEKIQRVINGMASKMRQNNQRGCYYIEAINEFIAPSN</sequence>
<comment type="domain">
    <text evidence="8">Possesses an unusual extended V-shaped dimeric structure with each monomer consisting of three distinct domains arranged along a curved 'spinal' alpha-helix. The N-terminal catalytic domain specifically recognizes the glutamate moiety of the substrate. The second domain is the NADPH-binding domain, and the third C-terminal domain is responsible for dimerization.</text>
</comment>
<evidence type="ECO:0000259" key="14">
    <source>
        <dbReference type="Pfam" id="PF00745"/>
    </source>
</evidence>
<keyword evidence="4 8" id="KW-0521">NADP</keyword>
<feature type="binding site" evidence="8 10">
    <location>
        <position position="124"/>
    </location>
    <ligand>
        <name>substrate</name>
    </ligand>
</feature>
<comment type="similarity">
    <text evidence="2 8 13">Belongs to the glutamyl-tRNA reductase family.</text>
</comment>
<comment type="caution">
    <text evidence="17">The sequence shown here is derived from an EMBL/GenBank/DDBJ whole genome shotgun (WGS) entry which is preliminary data.</text>
</comment>
<dbReference type="GO" id="GO:0019353">
    <property type="term" value="P:protoporphyrinogen IX biosynthetic process from glutamate"/>
    <property type="evidence" value="ECO:0007669"/>
    <property type="project" value="TreeGrafter"/>
</dbReference>
<comment type="miscellaneous">
    <text evidence="8">During catalysis, the active site Cys acts as a nucleophile attacking the alpha-carbonyl group of tRNA-bound glutamate with the formation of a thioester intermediate between enzyme and glutamate, and the concomitant release of tRNA(Glu). The thioester intermediate is finally reduced by direct hydride transfer from NADPH, to form the product GSA.</text>
</comment>
<evidence type="ECO:0000256" key="2">
    <source>
        <dbReference type="ARBA" id="ARBA00005916"/>
    </source>
</evidence>
<evidence type="ECO:0000256" key="3">
    <source>
        <dbReference type="ARBA" id="ARBA00012970"/>
    </source>
</evidence>
<feature type="binding site" evidence="8 11">
    <location>
        <begin position="193"/>
        <end position="198"/>
    </location>
    <ligand>
        <name>NADP(+)</name>
        <dbReference type="ChEBI" id="CHEBI:58349"/>
    </ligand>
</feature>
<dbReference type="SUPFAM" id="SSF51735">
    <property type="entry name" value="NAD(P)-binding Rossmann-fold domains"/>
    <property type="match status" value="1"/>
</dbReference>
<comment type="function">
    <text evidence="8">Catalyzes the NADPH-dependent reduction of glutamyl-tRNA(Glu) to glutamate 1-semialdehyde (GSA).</text>
</comment>
<dbReference type="Pfam" id="PF00745">
    <property type="entry name" value="GlutR_dimer"/>
    <property type="match status" value="1"/>
</dbReference>
<dbReference type="InterPro" id="IPR018214">
    <property type="entry name" value="GluRdtase_CS"/>
</dbReference>
<dbReference type="InterPro" id="IPR000343">
    <property type="entry name" value="4pyrrol_synth_GluRdtase"/>
</dbReference>
<evidence type="ECO:0000256" key="7">
    <source>
        <dbReference type="ARBA" id="ARBA00047464"/>
    </source>
</evidence>
<evidence type="ECO:0000256" key="12">
    <source>
        <dbReference type="PIRSR" id="PIRSR000445-4"/>
    </source>
</evidence>
<feature type="domain" description="Glutamyl-tRNA reductase N-terminal" evidence="16">
    <location>
        <begin position="16"/>
        <end position="160"/>
    </location>
</feature>